<evidence type="ECO:0000256" key="8">
    <source>
        <dbReference type="ARBA" id="ARBA00023170"/>
    </source>
</evidence>
<evidence type="ECO:0000256" key="7">
    <source>
        <dbReference type="ARBA" id="ARBA00023136"/>
    </source>
</evidence>
<reference evidence="11" key="1">
    <citation type="submission" date="2020-08" db="EMBL/GenBank/DDBJ databases">
        <title>Lewinella bacteria from marine environments.</title>
        <authorList>
            <person name="Zhong Y."/>
        </authorList>
    </citation>
    <scope>NUCLEOTIDE SEQUENCE</scope>
    <source>
        <strain evidence="11">KCTC 42187</strain>
    </source>
</reference>
<keyword evidence="12" id="KW-1185">Reference proteome</keyword>
<evidence type="ECO:0000256" key="4">
    <source>
        <dbReference type="ARBA" id="ARBA00022692"/>
    </source>
</evidence>
<dbReference type="Gene3D" id="2.40.170.20">
    <property type="entry name" value="TonB-dependent receptor, beta-barrel domain"/>
    <property type="match status" value="1"/>
</dbReference>
<evidence type="ECO:0000256" key="6">
    <source>
        <dbReference type="ARBA" id="ARBA00023077"/>
    </source>
</evidence>
<keyword evidence="2" id="KW-0813">Transport</keyword>
<feature type="domain" description="TonB-dependent receptor-like beta-barrel" evidence="10">
    <location>
        <begin position="345"/>
        <end position="728"/>
    </location>
</feature>
<dbReference type="RefSeq" id="WP_187465827.1">
    <property type="nucleotide sequence ID" value="NZ_JACSIT010000075.1"/>
</dbReference>
<name>A0A923PLY8_9BACT</name>
<evidence type="ECO:0000313" key="12">
    <source>
        <dbReference type="Proteomes" id="UP000650081"/>
    </source>
</evidence>
<evidence type="ECO:0000256" key="3">
    <source>
        <dbReference type="ARBA" id="ARBA00022452"/>
    </source>
</evidence>
<dbReference type="PANTHER" id="PTHR30069">
    <property type="entry name" value="TONB-DEPENDENT OUTER MEMBRANE RECEPTOR"/>
    <property type="match status" value="1"/>
</dbReference>
<organism evidence="11 12">
    <name type="scientific">Neolewinella lacunae</name>
    <dbReference type="NCBI Taxonomy" id="1517758"/>
    <lineage>
        <taxon>Bacteria</taxon>
        <taxon>Pseudomonadati</taxon>
        <taxon>Bacteroidota</taxon>
        <taxon>Saprospiria</taxon>
        <taxon>Saprospirales</taxon>
        <taxon>Lewinellaceae</taxon>
        <taxon>Neolewinella</taxon>
    </lineage>
</organism>
<dbReference type="SUPFAM" id="SSF56935">
    <property type="entry name" value="Porins"/>
    <property type="match status" value="1"/>
</dbReference>
<keyword evidence="9" id="KW-0998">Cell outer membrane</keyword>
<dbReference type="Gene3D" id="2.170.130.10">
    <property type="entry name" value="TonB-dependent receptor, plug domain"/>
    <property type="match status" value="1"/>
</dbReference>
<evidence type="ECO:0000313" key="11">
    <source>
        <dbReference type="EMBL" id="MBC6993724.1"/>
    </source>
</evidence>
<dbReference type="SUPFAM" id="SSF49464">
    <property type="entry name" value="Carboxypeptidase regulatory domain-like"/>
    <property type="match status" value="1"/>
</dbReference>
<dbReference type="Proteomes" id="UP000650081">
    <property type="component" value="Unassembled WGS sequence"/>
</dbReference>
<keyword evidence="5" id="KW-0732">Signal</keyword>
<keyword evidence="8 11" id="KW-0675">Receptor</keyword>
<dbReference type="InterPro" id="IPR039426">
    <property type="entry name" value="TonB-dep_rcpt-like"/>
</dbReference>
<keyword evidence="4" id="KW-0812">Transmembrane</keyword>
<dbReference type="GO" id="GO:0015344">
    <property type="term" value="F:siderophore uptake transmembrane transporter activity"/>
    <property type="evidence" value="ECO:0007669"/>
    <property type="project" value="TreeGrafter"/>
</dbReference>
<dbReference type="Pfam" id="PF13620">
    <property type="entry name" value="CarboxypepD_reg"/>
    <property type="match status" value="1"/>
</dbReference>
<dbReference type="GO" id="GO:0009279">
    <property type="term" value="C:cell outer membrane"/>
    <property type="evidence" value="ECO:0007669"/>
    <property type="project" value="UniProtKB-SubCell"/>
</dbReference>
<protein>
    <submittedName>
        <fullName evidence="11">TonB-dependent receptor</fullName>
    </submittedName>
</protein>
<dbReference type="PANTHER" id="PTHR30069:SF29">
    <property type="entry name" value="HEMOGLOBIN AND HEMOGLOBIN-HAPTOGLOBIN-BINDING PROTEIN 1-RELATED"/>
    <property type="match status" value="1"/>
</dbReference>
<dbReference type="Gene3D" id="2.60.40.1120">
    <property type="entry name" value="Carboxypeptidase-like, regulatory domain"/>
    <property type="match status" value="1"/>
</dbReference>
<dbReference type="AlphaFoldDB" id="A0A923PLY8"/>
<accession>A0A923PLY8</accession>
<comment type="caution">
    <text evidence="11">The sequence shown here is derived from an EMBL/GenBank/DDBJ whole genome shotgun (WGS) entry which is preliminary data.</text>
</comment>
<keyword evidence="6" id="KW-0798">TonB box</keyword>
<comment type="subcellular location">
    <subcellularLocation>
        <location evidence="1">Cell outer membrane</location>
        <topology evidence="1">Multi-pass membrane protein</topology>
    </subcellularLocation>
</comment>
<evidence type="ECO:0000256" key="9">
    <source>
        <dbReference type="ARBA" id="ARBA00023237"/>
    </source>
</evidence>
<dbReference type="InterPro" id="IPR037066">
    <property type="entry name" value="Plug_dom_sf"/>
</dbReference>
<dbReference type="GO" id="GO:0044718">
    <property type="term" value="P:siderophore transmembrane transport"/>
    <property type="evidence" value="ECO:0007669"/>
    <property type="project" value="TreeGrafter"/>
</dbReference>
<gene>
    <name evidence="11" type="ORF">H9S92_06105</name>
</gene>
<keyword evidence="3" id="KW-1134">Transmembrane beta strand</keyword>
<evidence type="ECO:0000256" key="5">
    <source>
        <dbReference type="ARBA" id="ARBA00022729"/>
    </source>
</evidence>
<keyword evidence="7" id="KW-0472">Membrane</keyword>
<evidence type="ECO:0000256" key="1">
    <source>
        <dbReference type="ARBA" id="ARBA00004571"/>
    </source>
</evidence>
<dbReference type="InterPro" id="IPR036942">
    <property type="entry name" value="Beta-barrel_TonB_sf"/>
</dbReference>
<proteinExistence type="predicted"/>
<dbReference type="Pfam" id="PF00593">
    <property type="entry name" value="TonB_dep_Rec_b-barrel"/>
    <property type="match status" value="1"/>
</dbReference>
<sequence length="773" mass="85755">MFSLSLLFNERPLHLRSAPRLNQHLLLFFLFLALPCGLLAQVNGTVFDADGYPLSGATVQWVGGGGTTVDAEGGFVLPAEAGRDRFTISYLGFADREFRVDTLQLPLQVVLEEAGTDLGEIQVTARDNGRAASLLSTHNIESVSSKELRKAPCCSLAESFENSPVVDLTYGDPLTGRREIQVLGLRGNYTQLTLEKRPMLDGLASPFALDLIPGPWVSGIQIGKGSGSLESGAQGMTGEINTELVKPTAGPGLYLNVFAGSQGRSEANVLANRQVGKSLWAGAALHGSFTENAHDFDSDGFKDMPDRRTAVGLFRLFRVGEGNWEGQWNVLGARERRSGGQQRVHDHGQPNLNPYTIEQDNQRLEVWGKTGYFGFQKPHQSIGVIYSGSYHKLNNLYGRKIHQGEQRSVYLNALYHTQMGNDQHQLSLGGTARMDDFAETFAGRDFSRNENTLGAYGEYTFRWEESREGADFRAFTAVLGLRADRHNLGGMQYSPRANLKYQPNEHSALRLSAGRGWRSPNLLVDNLNWLPSSREIVVGDPEVPPTANPGFLGLETAWNFGFNFTQDFHLAGREGQLVFDAFRTVFQQQIIVDAEQDFTTLRLYQLEGPSRANSLMLSTTYEILPLIDVKLAYKYTDVQQTYALQGLRELPLTARQRVLATVGYDGPRFKAHLNYQLVGEQRLIDFDGLPSSVFLDHPQRAPAFGLLAAQLTYVANAKTEFYVGGENLTNRQQRNAIIGAYEPFDGEYFDATQVYQPLFGTMLFAGVRWTLSE</sequence>
<dbReference type="EMBL" id="JACSIT010000075">
    <property type="protein sequence ID" value="MBC6993724.1"/>
    <property type="molecule type" value="Genomic_DNA"/>
</dbReference>
<evidence type="ECO:0000259" key="10">
    <source>
        <dbReference type="Pfam" id="PF00593"/>
    </source>
</evidence>
<dbReference type="InterPro" id="IPR000531">
    <property type="entry name" value="Beta-barrel_TonB"/>
</dbReference>
<dbReference type="InterPro" id="IPR008969">
    <property type="entry name" value="CarboxyPept-like_regulatory"/>
</dbReference>
<evidence type="ECO:0000256" key="2">
    <source>
        <dbReference type="ARBA" id="ARBA00022448"/>
    </source>
</evidence>